<evidence type="ECO:0000256" key="3">
    <source>
        <dbReference type="ARBA" id="ARBA00022692"/>
    </source>
</evidence>
<keyword evidence="2" id="KW-1003">Cell membrane</keyword>
<protein>
    <submittedName>
        <fullName evidence="9">Uncharacterized protein involved in exopolysaccharide biosynthesis</fullName>
    </submittedName>
</protein>
<keyword evidence="6" id="KW-0175">Coiled coil</keyword>
<reference evidence="9 10" key="1">
    <citation type="submission" date="2018-05" db="EMBL/GenBank/DDBJ databases">
        <title>Genomic Encyclopedia of Type Strains, Phase IV (KMG-IV): sequencing the most valuable type-strain genomes for metagenomic binning, comparative biology and taxonomic classification.</title>
        <authorList>
            <person name="Goeker M."/>
        </authorList>
    </citation>
    <scope>NUCLEOTIDE SEQUENCE [LARGE SCALE GENOMIC DNA]</scope>
    <source>
        <strain evidence="9 10">DSM 6462</strain>
    </source>
</reference>
<dbReference type="GO" id="GO:0005886">
    <property type="term" value="C:plasma membrane"/>
    <property type="evidence" value="ECO:0007669"/>
    <property type="project" value="UniProtKB-SubCell"/>
</dbReference>
<feature type="coiled-coil region" evidence="6">
    <location>
        <begin position="381"/>
        <end position="408"/>
    </location>
</feature>
<evidence type="ECO:0000256" key="2">
    <source>
        <dbReference type="ARBA" id="ARBA00022475"/>
    </source>
</evidence>
<dbReference type="GO" id="GO:0004713">
    <property type="term" value="F:protein tyrosine kinase activity"/>
    <property type="evidence" value="ECO:0007669"/>
    <property type="project" value="TreeGrafter"/>
</dbReference>
<keyword evidence="10" id="KW-1185">Reference proteome</keyword>
<dbReference type="Proteomes" id="UP000248021">
    <property type="component" value="Unassembled WGS sequence"/>
</dbReference>
<feature type="transmembrane region" description="Helical" evidence="7">
    <location>
        <begin position="36"/>
        <end position="57"/>
    </location>
</feature>
<dbReference type="InterPro" id="IPR027417">
    <property type="entry name" value="P-loop_NTPase"/>
</dbReference>
<dbReference type="Pfam" id="PF02706">
    <property type="entry name" value="Wzz"/>
    <property type="match status" value="1"/>
</dbReference>
<dbReference type="InterPro" id="IPR050445">
    <property type="entry name" value="Bact_polysacc_biosynth/exp"/>
</dbReference>
<dbReference type="Gene3D" id="3.40.50.300">
    <property type="entry name" value="P-loop containing nucleotide triphosphate hydrolases"/>
    <property type="match status" value="1"/>
</dbReference>
<sequence length="716" mass="77248">MSKFFGAGAADRDAVLRPVDDLDVGQIWRAIMARRLWIIIPTVMACVAAVVAVNLMAPRYTAETRVILQNGDNFYTRPGGAQELQGQIDSEAVQSQVQLIMSRDLAREAIRKLDLTNNPLFNNPDASIGLVRRVMNALGVRGEAPRINPEEQALDIFAQQLQVFQVGKSRVLAIEFTSEDSDLAARIANTVAELYIALQQTVKQEAARSASEWLASNIEPLRKRVAEAEARVEDFRAKTGLLLGSGTATLPTQQLADLSAQLAASRTAQSDAQAKANMIRSMLGSGNLLEIPDVANNDLVRRLTEQRIALRTQLALESRNLLPEHPRIKELNAQLADLDSQIRLAAERAVRAFESDARLAGSRVDSLVAAINTQKQVAVDANENEVKLRALELDARSEREQLEGFLAKYREAQVRDSRDAAPADARIVSRAVAPSVPSFPKKIPIILIATLATFALTFVGVLSLELVSGRATVAREEESYGPVAAPMTQATQEPFLTLPAPIDAEFRDVGAQQAPSPGSPPGSSGTFDVILSKLALPENNERGRRLFVAEATVAAGNTDMARALARHLSRRARVVLINLVANRDADFDEPGLTDLVTEHAGFSDVLGREAGSRLHVMAHGTQPSEVLVRDPDAIALSLSALDQTYDWVVCGLSPGLDPAILGAFASRTDGSVLVAREGESEEATLSAYQNLQELGAQNIVVAVTPAEDDGPLHRAA</sequence>
<keyword evidence="4 7" id="KW-1133">Transmembrane helix</keyword>
<evidence type="ECO:0000313" key="9">
    <source>
        <dbReference type="EMBL" id="PXW57147.1"/>
    </source>
</evidence>
<dbReference type="SUPFAM" id="SSF52540">
    <property type="entry name" value="P-loop containing nucleoside triphosphate hydrolases"/>
    <property type="match status" value="1"/>
</dbReference>
<dbReference type="PANTHER" id="PTHR32309">
    <property type="entry name" value="TYROSINE-PROTEIN KINASE"/>
    <property type="match status" value="1"/>
</dbReference>
<dbReference type="InterPro" id="IPR003856">
    <property type="entry name" value="LPS_length_determ_N"/>
</dbReference>
<accession>A0A2V3U3M1</accession>
<evidence type="ECO:0000313" key="10">
    <source>
        <dbReference type="Proteomes" id="UP000248021"/>
    </source>
</evidence>
<feature type="transmembrane region" description="Helical" evidence="7">
    <location>
        <begin position="445"/>
        <end position="467"/>
    </location>
</feature>
<comment type="caution">
    <text evidence="9">The sequence shown here is derived from an EMBL/GenBank/DDBJ whole genome shotgun (WGS) entry which is preliminary data.</text>
</comment>
<organism evidence="9 10">
    <name type="scientific">Chelatococcus asaccharovorans</name>
    <dbReference type="NCBI Taxonomy" id="28210"/>
    <lineage>
        <taxon>Bacteria</taxon>
        <taxon>Pseudomonadati</taxon>
        <taxon>Pseudomonadota</taxon>
        <taxon>Alphaproteobacteria</taxon>
        <taxon>Hyphomicrobiales</taxon>
        <taxon>Chelatococcaceae</taxon>
        <taxon>Chelatococcus</taxon>
    </lineage>
</organism>
<dbReference type="PANTHER" id="PTHR32309:SF13">
    <property type="entry name" value="FERRIC ENTEROBACTIN TRANSPORT PROTEIN FEPE"/>
    <property type="match status" value="1"/>
</dbReference>
<dbReference type="RefSeq" id="WP_110375766.1">
    <property type="nucleotide sequence ID" value="NZ_JAHBRY010000001.1"/>
</dbReference>
<keyword evidence="5 7" id="KW-0472">Membrane</keyword>
<gene>
    <name evidence="9" type="ORF">C7450_107186</name>
</gene>
<feature type="domain" description="Polysaccharide chain length determinant N-terminal" evidence="8">
    <location>
        <begin position="20"/>
        <end position="113"/>
    </location>
</feature>
<evidence type="ECO:0000256" key="1">
    <source>
        <dbReference type="ARBA" id="ARBA00004651"/>
    </source>
</evidence>
<proteinExistence type="predicted"/>
<dbReference type="AlphaFoldDB" id="A0A2V3U3M1"/>
<dbReference type="OrthoDB" id="7786248at2"/>
<name>A0A2V3U3M1_9HYPH</name>
<comment type="subcellular location">
    <subcellularLocation>
        <location evidence="1">Cell membrane</location>
        <topology evidence="1">Multi-pass membrane protein</topology>
    </subcellularLocation>
</comment>
<evidence type="ECO:0000256" key="7">
    <source>
        <dbReference type="SAM" id="Phobius"/>
    </source>
</evidence>
<dbReference type="EMBL" id="QJJK01000007">
    <property type="protein sequence ID" value="PXW57147.1"/>
    <property type="molecule type" value="Genomic_DNA"/>
</dbReference>
<evidence type="ECO:0000256" key="5">
    <source>
        <dbReference type="ARBA" id="ARBA00023136"/>
    </source>
</evidence>
<evidence type="ECO:0000256" key="4">
    <source>
        <dbReference type="ARBA" id="ARBA00022989"/>
    </source>
</evidence>
<evidence type="ECO:0000259" key="8">
    <source>
        <dbReference type="Pfam" id="PF02706"/>
    </source>
</evidence>
<keyword evidence="3 7" id="KW-0812">Transmembrane</keyword>
<evidence type="ECO:0000256" key="6">
    <source>
        <dbReference type="SAM" id="Coils"/>
    </source>
</evidence>